<organism evidence="2 3">
    <name type="scientific">Vibrio tubiashii</name>
    <dbReference type="NCBI Taxonomy" id="29498"/>
    <lineage>
        <taxon>Bacteria</taxon>
        <taxon>Pseudomonadati</taxon>
        <taxon>Pseudomonadota</taxon>
        <taxon>Gammaproteobacteria</taxon>
        <taxon>Vibrionales</taxon>
        <taxon>Vibrionaceae</taxon>
        <taxon>Vibrio</taxon>
        <taxon>Vibrio oreintalis group</taxon>
    </lineage>
</organism>
<sequence length="289" mass="32930">MNENVITPFAIPKETNRLFHDKLHPKLNASRVLLRQGEDLRAYQHIKQLQQSGEFILYYQPQMNIERNCITSLEALIRHKASTGVITPPTFLQSFAKLGLIPEVDTWVIKRALQEVSSLAQNPEFKISINVSPQTFLIKGFADTVLSMIIQSNLQYHQIELEITEDVLIQDANQMRKVFTQLKRAGVSIALDDFGAGYSSIGNLINYEYDKVKIDRSLVTNIGHKNGREMFRLTTDLVKLSGAEITVEGVETIEELEFISSLGIKSIQGYYFYKPMPFDQVCSQFTFCK</sequence>
<dbReference type="PANTHER" id="PTHR33121">
    <property type="entry name" value="CYCLIC DI-GMP PHOSPHODIESTERASE PDEF"/>
    <property type="match status" value="1"/>
</dbReference>
<dbReference type="PROSITE" id="PS50883">
    <property type="entry name" value="EAL"/>
    <property type="match status" value="1"/>
</dbReference>
<dbReference type="InterPro" id="IPR050706">
    <property type="entry name" value="Cyclic-di-GMP_PDE-like"/>
</dbReference>
<gene>
    <name evidence="2" type="ORF">F0237_15970</name>
</gene>
<evidence type="ECO:0000313" key="2">
    <source>
        <dbReference type="EMBL" id="NOI82164.1"/>
    </source>
</evidence>
<dbReference type="GO" id="GO:0071111">
    <property type="term" value="F:cyclic-guanylate-specific phosphodiesterase activity"/>
    <property type="evidence" value="ECO:0007669"/>
    <property type="project" value="InterPro"/>
</dbReference>
<evidence type="ECO:0000259" key="1">
    <source>
        <dbReference type="PROSITE" id="PS50883"/>
    </source>
</evidence>
<dbReference type="InterPro" id="IPR001633">
    <property type="entry name" value="EAL_dom"/>
</dbReference>
<dbReference type="Gene3D" id="3.20.20.450">
    <property type="entry name" value="EAL domain"/>
    <property type="match status" value="1"/>
</dbReference>
<reference evidence="2 3" key="1">
    <citation type="submission" date="2019-08" db="EMBL/GenBank/DDBJ databases">
        <title>Draft genome sequencing and comparative genomics of hatchery-associated Vibrios.</title>
        <authorList>
            <person name="Kehlet-Delgado H."/>
            <person name="Mueller R.S."/>
        </authorList>
    </citation>
    <scope>NUCLEOTIDE SEQUENCE [LARGE SCALE GENOMIC DNA]</scope>
    <source>
        <strain evidence="2 3">01-65-5-1</strain>
    </source>
</reference>
<accession>A0AAE5GSF3</accession>
<dbReference type="InterPro" id="IPR035919">
    <property type="entry name" value="EAL_sf"/>
</dbReference>
<dbReference type="Pfam" id="PF00563">
    <property type="entry name" value="EAL"/>
    <property type="match status" value="1"/>
</dbReference>
<comment type="caution">
    <text evidence="2">The sequence shown here is derived from an EMBL/GenBank/DDBJ whole genome shotgun (WGS) entry which is preliminary data.</text>
</comment>
<dbReference type="AlphaFoldDB" id="A0AAE5GSF3"/>
<name>A0AAE5GSF3_9VIBR</name>
<protein>
    <submittedName>
        <fullName evidence="2">EAL domain-containing protein</fullName>
    </submittedName>
</protein>
<dbReference type="RefSeq" id="WP_171323565.1">
    <property type="nucleotide sequence ID" value="NZ_VTXO01000006.1"/>
</dbReference>
<dbReference type="Proteomes" id="UP000572722">
    <property type="component" value="Unassembled WGS sequence"/>
</dbReference>
<dbReference type="SUPFAM" id="SSF141868">
    <property type="entry name" value="EAL domain-like"/>
    <property type="match status" value="1"/>
</dbReference>
<proteinExistence type="predicted"/>
<dbReference type="PANTHER" id="PTHR33121:SF70">
    <property type="entry name" value="SIGNALING PROTEIN YKOW"/>
    <property type="match status" value="1"/>
</dbReference>
<dbReference type="SMART" id="SM00052">
    <property type="entry name" value="EAL"/>
    <property type="match status" value="1"/>
</dbReference>
<feature type="domain" description="EAL" evidence="1">
    <location>
        <begin position="39"/>
        <end position="289"/>
    </location>
</feature>
<dbReference type="EMBL" id="VTXO01000006">
    <property type="protein sequence ID" value="NOI82164.1"/>
    <property type="molecule type" value="Genomic_DNA"/>
</dbReference>
<dbReference type="CDD" id="cd01948">
    <property type="entry name" value="EAL"/>
    <property type="match status" value="1"/>
</dbReference>
<evidence type="ECO:0000313" key="3">
    <source>
        <dbReference type="Proteomes" id="UP000572722"/>
    </source>
</evidence>